<name>A0A367G234_9FIRM</name>
<gene>
    <name evidence="3" type="ORF">C4886_06070</name>
</gene>
<evidence type="ECO:0000256" key="2">
    <source>
        <dbReference type="SAM" id="SignalP"/>
    </source>
</evidence>
<comment type="caution">
    <text evidence="3">The sequence shown here is derived from an EMBL/GenBank/DDBJ whole genome shotgun (WGS) entry which is preliminary data.</text>
</comment>
<feature type="compositionally biased region" description="Basic and acidic residues" evidence="1">
    <location>
        <begin position="168"/>
        <end position="177"/>
    </location>
</feature>
<feature type="signal peptide" evidence="2">
    <location>
        <begin position="1"/>
        <end position="24"/>
    </location>
</feature>
<evidence type="ECO:0000313" key="4">
    <source>
        <dbReference type="Proteomes" id="UP000253208"/>
    </source>
</evidence>
<reference evidence="3 4" key="1">
    <citation type="submission" date="2018-02" db="EMBL/GenBank/DDBJ databases">
        <title>Complete genome sequencing of Faecalibacterium prausnitzii strains isolated from the human gut.</title>
        <authorList>
            <person name="Fitzgerald B.C."/>
            <person name="Shkoporov A.N."/>
            <person name="Ross P.R."/>
            <person name="Hill C."/>
        </authorList>
    </citation>
    <scope>NUCLEOTIDE SEQUENCE [LARGE SCALE GENOMIC DNA]</scope>
    <source>
        <strain evidence="3 4">APC942/31-1</strain>
    </source>
</reference>
<protein>
    <submittedName>
        <fullName evidence="3">Uncharacterized protein</fullName>
    </submittedName>
</protein>
<dbReference type="Proteomes" id="UP000253208">
    <property type="component" value="Unassembled WGS sequence"/>
</dbReference>
<accession>A0A367G234</accession>
<evidence type="ECO:0000313" key="3">
    <source>
        <dbReference type="EMBL" id="RCH44578.1"/>
    </source>
</evidence>
<dbReference type="AlphaFoldDB" id="A0A367G234"/>
<sequence>MHKKISVLLTGAIALSISAVPVIASDPPTDDGQYIWQDENGDYWYRNGSEDEYIGEGNYAPDPDSGELMEGNDAGWTEQDGYFEPHYYYEDGSVWLEDATGTTYIGSRDKYYIDDYGNLQEYSDSETDSSSGDSSEESSDTSGNSSSQDSDSSYPNSSSDTNTEDSSESEKRGELHMRVGFPADDTIRESMPEKEGYFEQRSVNGGKSTAFVLKVPNSSLEDSSLKGFLAEYYPVKGEIITKKDLTFESYPATKYQYLTEVNEEEKNVDALVCQTDDYTFGLFVLTPSDTYDKAAEKEATELIKSIDFVYAERVDMAMTDYFQVLTPERWKYLCHYETTETENGGYKLTYYNEDVPVLTLEARYYDGEDQPLDSVWQGYLGRIETVDGKKYDLLSTISQYSKDASDEWKEMYDTYLDVINGIRIMDGCSLTEGSHA</sequence>
<organism evidence="3 4">
    <name type="scientific">Blautia obeum</name>
    <dbReference type="NCBI Taxonomy" id="40520"/>
    <lineage>
        <taxon>Bacteria</taxon>
        <taxon>Bacillati</taxon>
        <taxon>Bacillota</taxon>
        <taxon>Clostridia</taxon>
        <taxon>Lachnospirales</taxon>
        <taxon>Lachnospiraceae</taxon>
        <taxon>Blautia</taxon>
    </lineage>
</organism>
<dbReference type="RefSeq" id="WP_114001956.1">
    <property type="nucleotide sequence ID" value="NZ_PSQG01000007.1"/>
</dbReference>
<evidence type="ECO:0000256" key="1">
    <source>
        <dbReference type="SAM" id="MobiDB-lite"/>
    </source>
</evidence>
<keyword evidence="2" id="KW-0732">Signal</keyword>
<feature type="compositionally biased region" description="Low complexity" evidence="1">
    <location>
        <begin position="140"/>
        <end position="161"/>
    </location>
</feature>
<feature type="region of interest" description="Disordered" evidence="1">
    <location>
        <begin position="121"/>
        <end position="182"/>
    </location>
</feature>
<dbReference type="EMBL" id="PSQG01000007">
    <property type="protein sequence ID" value="RCH44578.1"/>
    <property type="molecule type" value="Genomic_DNA"/>
</dbReference>
<proteinExistence type="predicted"/>
<feature type="chain" id="PRO_5016619869" evidence="2">
    <location>
        <begin position="25"/>
        <end position="436"/>
    </location>
</feature>